<evidence type="ECO:0000313" key="1">
    <source>
        <dbReference type="EMBL" id="CAL1285899.1"/>
    </source>
</evidence>
<gene>
    <name evidence="1" type="ORF">LARSCL_LOCUS13972</name>
</gene>
<name>A0AAV2ARN2_9ARAC</name>
<accession>A0AAV2ARN2</accession>
<organism evidence="1 2">
    <name type="scientific">Larinioides sclopetarius</name>
    <dbReference type="NCBI Taxonomy" id="280406"/>
    <lineage>
        <taxon>Eukaryota</taxon>
        <taxon>Metazoa</taxon>
        <taxon>Ecdysozoa</taxon>
        <taxon>Arthropoda</taxon>
        <taxon>Chelicerata</taxon>
        <taxon>Arachnida</taxon>
        <taxon>Araneae</taxon>
        <taxon>Araneomorphae</taxon>
        <taxon>Entelegynae</taxon>
        <taxon>Araneoidea</taxon>
        <taxon>Araneidae</taxon>
        <taxon>Larinioides</taxon>
    </lineage>
</organism>
<dbReference type="Proteomes" id="UP001497382">
    <property type="component" value="Unassembled WGS sequence"/>
</dbReference>
<proteinExistence type="predicted"/>
<reference evidence="1 2" key="1">
    <citation type="submission" date="2024-04" db="EMBL/GenBank/DDBJ databases">
        <authorList>
            <person name="Rising A."/>
            <person name="Reimegard J."/>
            <person name="Sonavane S."/>
            <person name="Akerstrom W."/>
            <person name="Nylinder S."/>
            <person name="Hedman E."/>
            <person name="Kallberg Y."/>
        </authorList>
    </citation>
    <scope>NUCLEOTIDE SEQUENCE [LARGE SCALE GENOMIC DNA]</scope>
</reference>
<evidence type="ECO:0000313" key="2">
    <source>
        <dbReference type="Proteomes" id="UP001497382"/>
    </source>
</evidence>
<comment type="caution">
    <text evidence="1">The sequence shown here is derived from an EMBL/GenBank/DDBJ whole genome shotgun (WGS) entry which is preliminary data.</text>
</comment>
<keyword evidence="2" id="KW-1185">Reference proteome</keyword>
<feature type="non-terminal residue" evidence="1">
    <location>
        <position position="1"/>
    </location>
</feature>
<dbReference type="EMBL" id="CAXIEN010000196">
    <property type="protein sequence ID" value="CAL1285899.1"/>
    <property type="molecule type" value="Genomic_DNA"/>
</dbReference>
<sequence>GGLKLSERIRLDLWNFFGTGGGFPCAERCSVSNDRQHVAPTLVHLTIGDSKNWNHYGRQEHILLSNRPSSLFRKFPSLTRNT</sequence>
<protein>
    <submittedName>
        <fullName evidence="1">Uncharacterized protein</fullName>
    </submittedName>
</protein>
<dbReference type="AlphaFoldDB" id="A0AAV2ARN2"/>